<comment type="caution">
    <text evidence="4">The sequence shown here is derived from an EMBL/GenBank/DDBJ whole genome shotgun (WGS) entry which is preliminary data.</text>
</comment>
<comment type="similarity">
    <text evidence="3">Belongs to the eukaryotic ribosomal protein eL14 family.</text>
</comment>
<evidence type="ECO:0000256" key="3">
    <source>
        <dbReference type="HAMAP-Rule" id="MF_00721"/>
    </source>
</evidence>
<reference evidence="4" key="1">
    <citation type="journal article" date="2020" name="mSystems">
        <title>Genome- and Community-Level Interaction Insights into Carbon Utilization and Element Cycling Functions of Hydrothermarchaeota in Hydrothermal Sediment.</title>
        <authorList>
            <person name="Zhou Z."/>
            <person name="Liu Y."/>
            <person name="Xu W."/>
            <person name="Pan J."/>
            <person name="Luo Z.H."/>
            <person name="Li M."/>
        </authorList>
    </citation>
    <scope>NUCLEOTIDE SEQUENCE [LARGE SCALE GENOMIC DNA]</scope>
    <source>
        <strain evidence="4">SpSt-1116</strain>
    </source>
</reference>
<keyword evidence="2 3" id="KW-0687">Ribonucleoprotein</keyword>
<dbReference type="CDD" id="cd06088">
    <property type="entry name" value="KOW_RPL14"/>
    <property type="match status" value="1"/>
</dbReference>
<dbReference type="InterPro" id="IPR039660">
    <property type="entry name" value="Ribosomal_eL14"/>
</dbReference>
<dbReference type="FunFam" id="2.30.30.30:FF:000045">
    <property type="entry name" value="50S ribosomal protein L14e"/>
    <property type="match status" value="1"/>
</dbReference>
<organism evidence="4">
    <name type="scientific">Fervidicoccus fontis</name>
    <dbReference type="NCBI Taxonomy" id="683846"/>
    <lineage>
        <taxon>Archaea</taxon>
        <taxon>Thermoproteota</taxon>
        <taxon>Thermoprotei</taxon>
        <taxon>Fervidicoccales</taxon>
        <taxon>Fervidicoccaceae</taxon>
        <taxon>Fervidicoccus</taxon>
    </lineage>
</organism>
<keyword evidence="1 3" id="KW-0689">Ribosomal protein</keyword>
<dbReference type="InterPro" id="IPR014722">
    <property type="entry name" value="Rib_uL2_dom2"/>
</dbReference>
<accession>A0A7J3ZN74</accession>
<dbReference type="GO" id="GO:0006412">
    <property type="term" value="P:translation"/>
    <property type="evidence" value="ECO:0007669"/>
    <property type="project" value="UniProtKB-UniRule"/>
</dbReference>
<dbReference type="GO" id="GO:0003723">
    <property type="term" value="F:RNA binding"/>
    <property type="evidence" value="ECO:0007669"/>
    <property type="project" value="InterPro"/>
</dbReference>
<dbReference type="EMBL" id="DRZC01000076">
    <property type="protein sequence ID" value="HHQ80900.1"/>
    <property type="molecule type" value="Genomic_DNA"/>
</dbReference>
<dbReference type="PANTHER" id="PTHR11127:SF2">
    <property type="entry name" value="LARGE RIBOSOMAL SUBUNIT PROTEIN EL14"/>
    <property type="match status" value="1"/>
</dbReference>
<dbReference type="NCBIfam" id="NF003320">
    <property type="entry name" value="PRK04333.1"/>
    <property type="match status" value="1"/>
</dbReference>
<dbReference type="AlphaFoldDB" id="A0A7J3ZN74"/>
<protein>
    <recommendedName>
        <fullName evidence="3">Large ribosomal subunit protein eL14</fullName>
    </recommendedName>
</protein>
<proteinExistence type="inferred from homology"/>
<dbReference type="InterPro" id="IPR023651">
    <property type="entry name" value="Ribosomal_eL14_arc"/>
</dbReference>
<evidence type="ECO:0000256" key="2">
    <source>
        <dbReference type="ARBA" id="ARBA00023274"/>
    </source>
</evidence>
<dbReference type="GO" id="GO:0003735">
    <property type="term" value="F:structural constituent of ribosome"/>
    <property type="evidence" value="ECO:0007669"/>
    <property type="project" value="InterPro"/>
</dbReference>
<sequence length="106" mass="11838">MPAAIEIGRICVKTMGREASRKCVIVDIIDDDFVLITGPKEISGVRRRRANIAHLEPTTKKVEISRGASDEEVREALEKAGLVEFMREVIKLPRIKGKMYQLSTSA</sequence>
<dbReference type="InterPro" id="IPR008991">
    <property type="entry name" value="Translation_prot_SH3-like_sf"/>
</dbReference>
<name>A0A7J3ZN74_9CREN</name>
<gene>
    <name evidence="3" type="primary">rpl14e</name>
    <name evidence="4" type="ORF">ENM78_05575</name>
</gene>
<dbReference type="GO" id="GO:0022625">
    <property type="term" value="C:cytosolic large ribosomal subunit"/>
    <property type="evidence" value="ECO:0007669"/>
    <property type="project" value="TreeGrafter"/>
</dbReference>
<dbReference type="SUPFAM" id="SSF50104">
    <property type="entry name" value="Translation proteins SH3-like domain"/>
    <property type="match status" value="1"/>
</dbReference>
<dbReference type="Gene3D" id="2.30.30.30">
    <property type="match status" value="1"/>
</dbReference>
<evidence type="ECO:0000256" key="1">
    <source>
        <dbReference type="ARBA" id="ARBA00022980"/>
    </source>
</evidence>
<evidence type="ECO:0000313" key="4">
    <source>
        <dbReference type="EMBL" id="HHQ80900.1"/>
    </source>
</evidence>
<dbReference type="InterPro" id="IPR041985">
    <property type="entry name" value="Ribosomal_eL14_KOW"/>
</dbReference>
<dbReference type="HAMAP" id="MF_00721">
    <property type="entry name" value="Ribosomal_eL14"/>
    <property type="match status" value="1"/>
</dbReference>
<dbReference type="GO" id="GO:0042273">
    <property type="term" value="P:ribosomal large subunit biogenesis"/>
    <property type="evidence" value="ECO:0007669"/>
    <property type="project" value="TreeGrafter"/>
</dbReference>
<dbReference type="PANTHER" id="PTHR11127">
    <property type="entry name" value="60S RIBOSOMAL PROTEIN L14"/>
    <property type="match status" value="1"/>
</dbReference>